<dbReference type="InterPro" id="IPR013766">
    <property type="entry name" value="Thioredoxin_domain"/>
</dbReference>
<dbReference type="CDD" id="cd02966">
    <property type="entry name" value="TlpA_like_family"/>
    <property type="match status" value="1"/>
</dbReference>
<dbReference type="InterPro" id="IPR036249">
    <property type="entry name" value="Thioredoxin-like_sf"/>
</dbReference>
<evidence type="ECO:0000313" key="2">
    <source>
        <dbReference type="EMBL" id="SMF78615.1"/>
    </source>
</evidence>
<dbReference type="GO" id="GO:0016491">
    <property type="term" value="F:oxidoreductase activity"/>
    <property type="evidence" value="ECO:0007669"/>
    <property type="project" value="InterPro"/>
</dbReference>
<dbReference type="EMBL" id="LT840184">
    <property type="protein sequence ID" value="SMF78615.1"/>
    <property type="molecule type" value="Genomic_DNA"/>
</dbReference>
<evidence type="ECO:0000259" key="1">
    <source>
        <dbReference type="PROSITE" id="PS51352"/>
    </source>
</evidence>
<dbReference type="PANTHER" id="PTHR42852">
    <property type="entry name" value="THIOL:DISULFIDE INTERCHANGE PROTEIN DSBE"/>
    <property type="match status" value="1"/>
</dbReference>
<dbReference type="Pfam" id="PF08534">
    <property type="entry name" value="Redoxin"/>
    <property type="match status" value="1"/>
</dbReference>
<dbReference type="InterPro" id="IPR050553">
    <property type="entry name" value="Thioredoxin_ResA/DsbE_sf"/>
</dbReference>
<dbReference type="AlphaFoldDB" id="A0A1X7H2V5"/>
<dbReference type="InterPro" id="IPR013740">
    <property type="entry name" value="Redoxin"/>
</dbReference>
<proteinExistence type="predicted"/>
<reference evidence="2 3" key="1">
    <citation type="submission" date="2017-04" db="EMBL/GenBank/DDBJ databases">
        <authorList>
            <person name="Afonso C.L."/>
            <person name="Miller P.J."/>
            <person name="Scott M.A."/>
            <person name="Spackman E."/>
            <person name="Goraichik I."/>
            <person name="Dimitrov K.M."/>
            <person name="Suarez D.L."/>
            <person name="Swayne D.E."/>
        </authorList>
    </citation>
    <scope>NUCLEOTIDE SEQUENCE [LARGE SCALE GENOMIC DNA]</scope>
    <source>
        <strain evidence="2 3">N3/975</strain>
    </source>
</reference>
<dbReference type="PANTHER" id="PTHR42852:SF1">
    <property type="entry name" value="THIOREDOXIN-LIKE PROTEIN YNEN"/>
    <property type="match status" value="1"/>
</dbReference>
<sequence length="184" mass="20469">MKRNLTILAILLLAGVLVIYNQAGDKIESVFMAEKPLPTETGAKAGLLAPAFSLEGLDGKTYTGDGVRDKALIINFWASWCDPCKQEAPELSKFASAYAEDLDVYGINVTKYDNEKKARQFVQDFALTYPIMFDQEGKVFEDVYKGKVFPTNVLIDRRGVITEIILGAPDPEDLEKKIKKLIKS</sequence>
<accession>A0A1X7H2V5</accession>
<dbReference type="Proteomes" id="UP000192940">
    <property type="component" value="Chromosome I"/>
</dbReference>
<gene>
    <name evidence="2" type="ORF">SAMN05661091_1578</name>
</gene>
<keyword evidence="3" id="KW-1185">Reference proteome</keyword>
<feature type="domain" description="Thioredoxin" evidence="1">
    <location>
        <begin position="43"/>
        <end position="183"/>
    </location>
</feature>
<keyword evidence="2" id="KW-0413">Isomerase</keyword>
<dbReference type="Gene3D" id="3.40.30.10">
    <property type="entry name" value="Glutaredoxin"/>
    <property type="match status" value="1"/>
</dbReference>
<evidence type="ECO:0000313" key="3">
    <source>
        <dbReference type="Proteomes" id="UP000192940"/>
    </source>
</evidence>
<dbReference type="RefSeq" id="WP_208918496.1">
    <property type="nucleotide sequence ID" value="NZ_LT840184.1"/>
</dbReference>
<name>A0A1X7H2V5_9BACL</name>
<dbReference type="GO" id="GO:0016853">
    <property type="term" value="F:isomerase activity"/>
    <property type="evidence" value="ECO:0007669"/>
    <property type="project" value="UniProtKB-KW"/>
</dbReference>
<dbReference type="PROSITE" id="PS51352">
    <property type="entry name" value="THIOREDOXIN_2"/>
    <property type="match status" value="1"/>
</dbReference>
<dbReference type="SUPFAM" id="SSF52833">
    <property type="entry name" value="Thioredoxin-like"/>
    <property type="match status" value="1"/>
</dbReference>
<protein>
    <submittedName>
        <fullName evidence="2">Thiol-disulfide isomerase or thioredoxin</fullName>
    </submittedName>
</protein>
<dbReference type="STRING" id="1313296.SAMN05661091_1578"/>
<organism evidence="2 3">
    <name type="scientific">Paenibacillus uliginis N3/975</name>
    <dbReference type="NCBI Taxonomy" id="1313296"/>
    <lineage>
        <taxon>Bacteria</taxon>
        <taxon>Bacillati</taxon>
        <taxon>Bacillota</taxon>
        <taxon>Bacilli</taxon>
        <taxon>Bacillales</taxon>
        <taxon>Paenibacillaceae</taxon>
        <taxon>Paenibacillus</taxon>
    </lineage>
</organism>